<dbReference type="PANTHER" id="PTHR37813">
    <property type="entry name" value="FELS-2 PROPHAGE PROTEIN"/>
    <property type="match status" value="1"/>
</dbReference>
<sequence length="1283" mass="139285">MAFNAGTIVASLDLDTGQFSAKLEKAKKQSDGFVGKLKGYGEAFEDLGKGLTLGVTAPVAGLGAAAAKSAIDFESAFAGVKKTVDATDKQLGELETGIRDMAKEIPASATAIAEVAEAAGQLGIETDNILGFTRVMVDLGEATNLSSDEAATSLARLANITGMSQQDFDRLGSTIVDLGNNLATTESEIVAMGLRLAGAGSQIGLTEAQIMSFAGALSSVGIEAEAGGSAFSKVMIEMQLAVETGLEGYKTFEESVNKAGYSMADVTNIMRTGGKGVESLAKSLGIGSKELKSLYKDITESKGNLDSFANVAGMTGEEFRKAFQEDAAGAIIAFIQGLGNVEERGMSAIAVLEEMDITEVRLRDTLLRASGASDVFAESIEIGTKAWEENNALTKEAEQRYKTTASQIEIAKNYLKDAGITVGEIVVPHIVSLAEKVKEVSTWFSNLNPKTQESIVKMGGLVAAIGPVLFIGGKLTGGIGSVIGLFNKFGAGAKVATTAASALSGASGLGSVVATGTKAGGVIASLGGAAGTGGALGGLTTSIGASLAAINPWVLGIGAAAVAGVTLSKYLKEETIPALEEFDESISESTRQAVTNFLDIEKQAITSLNQLAWSGMEVTEEMKDSITANTNQMADEVIAKLEEQKEEALKHLKEMFDKSTDMNEEEKEEAIRIATEKYDEQIKKVQEGKIRIEEILTEAAENNRKITNEERIEIEEIIEDLKDNSIKLMSESQEEQEKILENLKNNAIRLTAEMLADVVKNSIEQKEKTIAEANKQYEEVKAAMELLKKDGTEESRELADNMIAEAERQKDESIAAAEEMHQKVLQEVTNQGGDLVNQIDLDNGKIKTKWDELRDWFNRNPIVRWIKTVFEDDPKARELEKKDRLNPVNLASDKNSRQWGNNMADMFAEGINERMPVVENAVNGIAKTTEDYLGFNSPTEKGPGSTADKWMPNMVQMFADGINNNAHKVKNASDELANKIRDSMDQVSGYISKTVSIIEKEFKLWQTRNENLKGSSKELELQLEMQKQKQNLLTEELRVAEKAMADITAKYGEGSSAALEYKEKVLDLQIQHSNLTNEVNKSAEAMRNLILQNNKKAFATEMERARAQSVIDEYTERRKYDTEEEYDEWNSPVWYEIGGKSVPGNSKSGFREVLEEAMGRLGDKFENSEVGKILTRSDAFDKYDISKEEYEGLRKKHNIGNNAHGTNYWGGGWTWVGEQGPEIVELPPASKVYSNQKSMEMVKGASGGITQNITINSPTPLSPSEIARKNLQVSRQLAMEWGF</sequence>
<evidence type="ECO:0000256" key="1">
    <source>
        <dbReference type="ARBA" id="ARBA00022612"/>
    </source>
</evidence>
<dbReference type="InterPro" id="IPR010090">
    <property type="entry name" value="Phage_tape_meas"/>
</dbReference>
<dbReference type="Pfam" id="PF10145">
    <property type="entry name" value="PhageMin_Tail"/>
    <property type="match status" value="1"/>
</dbReference>
<keyword evidence="2" id="KW-0175">Coiled coil</keyword>
<comment type="caution">
    <text evidence="4">The sequence shown here is derived from an EMBL/GenBank/DDBJ whole genome shotgun (WGS) entry which is preliminary data.</text>
</comment>
<evidence type="ECO:0000259" key="3">
    <source>
        <dbReference type="Pfam" id="PF10145"/>
    </source>
</evidence>
<feature type="coiled-coil region" evidence="2">
    <location>
        <begin position="627"/>
        <end position="669"/>
    </location>
</feature>
<feature type="coiled-coil region" evidence="2">
    <location>
        <begin position="704"/>
        <end position="823"/>
    </location>
</feature>
<feature type="coiled-coil region" evidence="2">
    <location>
        <begin position="1009"/>
        <end position="1078"/>
    </location>
</feature>
<organism evidence="4 5">
    <name type="scientific">Tissierella carlieri</name>
    <dbReference type="NCBI Taxonomy" id="689904"/>
    <lineage>
        <taxon>Bacteria</taxon>
        <taxon>Bacillati</taxon>
        <taxon>Bacillota</taxon>
        <taxon>Tissierellia</taxon>
        <taxon>Tissierellales</taxon>
        <taxon>Tissierellaceae</taxon>
        <taxon>Tissierella</taxon>
    </lineage>
</organism>
<dbReference type="NCBIfam" id="TIGR01760">
    <property type="entry name" value="tape_meas_TP901"/>
    <property type="match status" value="2"/>
</dbReference>
<proteinExistence type="predicted"/>
<name>A0ABT1S523_9FIRM</name>
<evidence type="ECO:0000313" key="5">
    <source>
        <dbReference type="Proteomes" id="UP001524478"/>
    </source>
</evidence>
<keyword evidence="5" id="KW-1185">Reference proteome</keyword>
<feature type="domain" description="Phage tail tape measure protein" evidence="3">
    <location>
        <begin position="98"/>
        <end position="285"/>
    </location>
</feature>
<gene>
    <name evidence="4" type="ORF">NE686_00580</name>
</gene>
<dbReference type="Proteomes" id="UP001524478">
    <property type="component" value="Unassembled WGS sequence"/>
</dbReference>
<dbReference type="PANTHER" id="PTHR37813:SF1">
    <property type="entry name" value="FELS-2 PROPHAGE PROTEIN"/>
    <property type="match status" value="1"/>
</dbReference>
<evidence type="ECO:0000313" key="4">
    <source>
        <dbReference type="EMBL" id="MCQ4921564.1"/>
    </source>
</evidence>
<evidence type="ECO:0000256" key="2">
    <source>
        <dbReference type="SAM" id="Coils"/>
    </source>
</evidence>
<dbReference type="EMBL" id="JANGAC010000001">
    <property type="protein sequence ID" value="MCQ4921564.1"/>
    <property type="molecule type" value="Genomic_DNA"/>
</dbReference>
<reference evidence="4 5" key="1">
    <citation type="submission" date="2022-06" db="EMBL/GenBank/DDBJ databases">
        <title>Isolation of gut microbiota from human fecal samples.</title>
        <authorList>
            <person name="Pamer E.G."/>
            <person name="Barat B."/>
            <person name="Waligurski E."/>
            <person name="Medina S."/>
            <person name="Paddock L."/>
            <person name="Mostad J."/>
        </authorList>
    </citation>
    <scope>NUCLEOTIDE SEQUENCE [LARGE SCALE GENOMIC DNA]</scope>
    <source>
        <strain evidence="4 5">DFI.7.95</strain>
    </source>
</reference>
<protein>
    <submittedName>
        <fullName evidence="4">Phage tail tape measure protein</fullName>
    </submittedName>
</protein>
<keyword evidence="1" id="KW-1188">Viral release from host cell</keyword>
<accession>A0ABT1S523</accession>
<dbReference type="RefSeq" id="WP_256310084.1">
    <property type="nucleotide sequence ID" value="NZ_JANGAC010000001.1"/>
</dbReference>